<keyword evidence="1" id="KW-0472">Membrane</keyword>
<feature type="transmembrane region" description="Helical" evidence="1">
    <location>
        <begin position="36"/>
        <end position="54"/>
    </location>
</feature>
<feature type="transmembrane region" description="Helical" evidence="1">
    <location>
        <begin position="6"/>
        <end position="24"/>
    </location>
</feature>
<name>A0A1M6PTD5_9FLAO</name>
<keyword evidence="3" id="KW-1185">Reference proteome</keyword>
<dbReference type="AlphaFoldDB" id="A0A1M6PTD5"/>
<dbReference type="Proteomes" id="UP000184498">
    <property type="component" value="Unassembled WGS sequence"/>
</dbReference>
<evidence type="ECO:0000313" key="2">
    <source>
        <dbReference type="EMBL" id="SHK11150.1"/>
    </source>
</evidence>
<keyword evidence="1" id="KW-0812">Transmembrane</keyword>
<dbReference type="EMBL" id="FRAM01000001">
    <property type="protein sequence ID" value="SHK11150.1"/>
    <property type="molecule type" value="Genomic_DNA"/>
</dbReference>
<organism evidence="2 3">
    <name type="scientific">Epilithonimonas mollis</name>
    <dbReference type="NCBI Taxonomy" id="216903"/>
    <lineage>
        <taxon>Bacteria</taxon>
        <taxon>Pseudomonadati</taxon>
        <taxon>Bacteroidota</taxon>
        <taxon>Flavobacteriia</taxon>
        <taxon>Flavobacteriales</taxon>
        <taxon>Weeksellaceae</taxon>
        <taxon>Chryseobacterium group</taxon>
        <taxon>Epilithonimonas</taxon>
    </lineage>
</organism>
<proteinExistence type="predicted"/>
<evidence type="ECO:0000313" key="3">
    <source>
        <dbReference type="Proteomes" id="UP000184498"/>
    </source>
</evidence>
<evidence type="ECO:0000256" key="1">
    <source>
        <dbReference type="SAM" id="Phobius"/>
    </source>
</evidence>
<reference evidence="3" key="1">
    <citation type="submission" date="2016-11" db="EMBL/GenBank/DDBJ databases">
        <authorList>
            <person name="Varghese N."/>
            <person name="Submissions S."/>
        </authorList>
    </citation>
    <scope>NUCLEOTIDE SEQUENCE [LARGE SCALE GENOMIC DNA]</scope>
    <source>
        <strain evidence="3">DSM 18016</strain>
    </source>
</reference>
<accession>A0A1M6PTD5</accession>
<dbReference type="RefSeq" id="WP_175546176.1">
    <property type="nucleotide sequence ID" value="NZ_FRAM01000001.1"/>
</dbReference>
<protein>
    <submittedName>
        <fullName evidence="2">Uncharacterized protein</fullName>
    </submittedName>
</protein>
<sequence>MYTFTILPTLVVLGFISVTLYKHFIKKNKQDLKSSFLFVLGFSALWCGLYYLVFS</sequence>
<keyword evidence="1" id="KW-1133">Transmembrane helix</keyword>
<gene>
    <name evidence="2" type="ORF">SAMN05444371_1295</name>
</gene>
<dbReference type="STRING" id="216903.SAMN05444371_1295"/>